<dbReference type="GO" id="GO:0019627">
    <property type="term" value="P:urea metabolic process"/>
    <property type="evidence" value="ECO:0007669"/>
    <property type="project" value="InterPro"/>
</dbReference>
<evidence type="ECO:0000256" key="3">
    <source>
        <dbReference type="ARBA" id="ARBA00022596"/>
    </source>
</evidence>
<dbReference type="SUPFAM" id="SSF69287">
    <property type="entry name" value="Urease metallochaperone UreE, N-terminal domain"/>
    <property type="match status" value="1"/>
</dbReference>
<dbReference type="SMART" id="SM00988">
    <property type="entry name" value="UreE_N"/>
    <property type="match status" value="1"/>
</dbReference>
<dbReference type="SUPFAM" id="SSF69737">
    <property type="entry name" value="Urease metallochaperone UreE, C-terminal domain"/>
    <property type="match status" value="1"/>
</dbReference>
<keyword evidence="2 5" id="KW-0963">Cytoplasm</keyword>
<proteinExistence type="inferred from homology"/>
<evidence type="ECO:0000256" key="6">
    <source>
        <dbReference type="SAM" id="MobiDB-lite"/>
    </source>
</evidence>
<reference evidence="9" key="1">
    <citation type="journal article" date="2017" name="Int J Environ Stud">
        <title>Does the Miocene-Pliocene relict legume Oxytropis triphylla form nitrogen-fixing nodules with a combination of bacterial strains?</title>
        <authorList>
            <person name="Safronova V."/>
            <person name="Belimov A."/>
            <person name="Sazanova A."/>
            <person name="Kuznetsova I."/>
            <person name="Popova J."/>
            <person name="Andronov E."/>
            <person name="Verkhozina A."/>
            <person name="Tikhonovich I."/>
        </authorList>
    </citation>
    <scope>NUCLEOTIDE SEQUENCE [LARGE SCALE GENOMIC DNA]</scope>
    <source>
        <strain evidence="9">Tri-38</strain>
    </source>
</reference>
<dbReference type="InterPro" id="IPR036118">
    <property type="entry name" value="UreE_N_sf"/>
</dbReference>
<comment type="caution">
    <text evidence="8">The sequence shown here is derived from an EMBL/GenBank/DDBJ whole genome shotgun (WGS) entry which is preliminary data.</text>
</comment>
<dbReference type="Pfam" id="PF02814">
    <property type="entry name" value="UreE_N"/>
    <property type="match status" value="1"/>
</dbReference>
<organism evidence="8 9">
    <name type="scientific">Phyllobacterium zundukense</name>
    <dbReference type="NCBI Taxonomy" id="1867719"/>
    <lineage>
        <taxon>Bacteria</taxon>
        <taxon>Pseudomonadati</taxon>
        <taxon>Pseudomonadota</taxon>
        <taxon>Alphaproteobacteria</taxon>
        <taxon>Hyphomicrobiales</taxon>
        <taxon>Phyllobacteriaceae</taxon>
        <taxon>Phyllobacterium</taxon>
    </lineage>
</organism>
<dbReference type="InterPro" id="IPR012406">
    <property type="entry name" value="UreE"/>
</dbReference>
<evidence type="ECO:0000259" key="7">
    <source>
        <dbReference type="SMART" id="SM00988"/>
    </source>
</evidence>
<feature type="region of interest" description="Disordered" evidence="6">
    <location>
        <begin position="138"/>
        <end position="172"/>
    </location>
</feature>
<dbReference type="GO" id="GO:0016151">
    <property type="term" value="F:nickel cation binding"/>
    <property type="evidence" value="ECO:0007669"/>
    <property type="project" value="UniProtKB-UniRule"/>
</dbReference>
<dbReference type="KEGG" id="pht:BLM14_14465"/>
<dbReference type="CDD" id="cd00571">
    <property type="entry name" value="UreE"/>
    <property type="match status" value="1"/>
</dbReference>
<dbReference type="RefSeq" id="WP_100000073.1">
    <property type="nucleotide sequence ID" value="NZ_CP017940.1"/>
</dbReference>
<dbReference type="Proteomes" id="UP000232163">
    <property type="component" value="Unassembled WGS sequence"/>
</dbReference>
<dbReference type="GO" id="GO:0051082">
    <property type="term" value="F:unfolded protein binding"/>
    <property type="evidence" value="ECO:0007669"/>
    <property type="project" value="UniProtKB-UniRule"/>
</dbReference>
<dbReference type="InterPro" id="IPR007864">
    <property type="entry name" value="UreE_C_dom"/>
</dbReference>
<feature type="compositionally biased region" description="Basic and acidic residues" evidence="6">
    <location>
        <begin position="152"/>
        <end position="164"/>
    </location>
</feature>
<evidence type="ECO:0000256" key="2">
    <source>
        <dbReference type="ARBA" id="ARBA00022490"/>
    </source>
</evidence>
<dbReference type="AlphaFoldDB" id="A0A2N9VS04"/>
<comment type="subcellular location">
    <subcellularLocation>
        <location evidence="1 5">Cytoplasm</location>
    </subcellularLocation>
</comment>
<keyword evidence="3 5" id="KW-0533">Nickel</keyword>
<accession>A0A2N9VS04</accession>
<dbReference type="NCBIfam" id="NF009760">
    <property type="entry name" value="PRK13261.2-6"/>
    <property type="match status" value="1"/>
</dbReference>
<evidence type="ECO:0000256" key="5">
    <source>
        <dbReference type="HAMAP-Rule" id="MF_00822"/>
    </source>
</evidence>
<dbReference type="OrthoDB" id="9802215at2"/>
<gene>
    <name evidence="5" type="primary">ureE</name>
    <name evidence="8" type="ORF">B5P45_24920</name>
</gene>
<dbReference type="Gene3D" id="3.30.70.790">
    <property type="entry name" value="UreE, C-terminal domain"/>
    <property type="match status" value="1"/>
</dbReference>
<dbReference type="PIRSF" id="PIRSF036402">
    <property type="entry name" value="Ureas_acces_UreE"/>
    <property type="match status" value="1"/>
</dbReference>
<evidence type="ECO:0000313" key="8">
    <source>
        <dbReference type="EMBL" id="PIO42272.1"/>
    </source>
</evidence>
<keyword evidence="9" id="KW-1185">Reference proteome</keyword>
<comment type="function">
    <text evidence="5">Involved in urease metallocenter assembly. Binds nickel. Probably functions as a nickel donor during metallocenter assembly.</text>
</comment>
<dbReference type="GO" id="GO:0005737">
    <property type="term" value="C:cytoplasm"/>
    <property type="evidence" value="ECO:0007669"/>
    <property type="project" value="UniProtKB-SubCell"/>
</dbReference>
<protein>
    <recommendedName>
        <fullName evidence="5">Urease accessory protein UreE</fullName>
    </recommendedName>
</protein>
<sequence>MKRVTGHDHAGHYHGTPFDHVILAHDERHLRRKVLTLSQGEQILVDLPEAIAFGHGDVLILEDGRMAEIIAADEALYEVTPRDRRHLSELAWHLGNRHLPAQLEENRIIILKDHVIKAMLEGLGAKVAEVTAPFQPLRGAYHSGHGHSHAHDHHDHDHNHDHGDHHHHHAHD</sequence>
<name>A0A2N9VS04_9HYPH</name>
<evidence type="ECO:0000256" key="1">
    <source>
        <dbReference type="ARBA" id="ARBA00004496"/>
    </source>
</evidence>
<feature type="domain" description="UreE urease accessory N-terminal" evidence="7">
    <location>
        <begin position="4"/>
        <end position="67"/>
    </location>
</feature>
<evidence type="ECO:0000313" key="9">
    <source>
        <dbReference type="Proteomes" id="UP000232163"/>
    </source>
</evidence>
<dbReference type="EMBL" id="MZMT01000053">
    <property type="protein sequence ID" value="PIO42272.1"/>
    <property type="molecule type" value="Genomic_DNA"/>
</dbReference>
<comment type="similarity">
    <text evidence="5">Belongs to the UreE family.</text>
</comment>
<dbReference type="GO" id="GO:0006457">
    <property type="term" value="P:protein folding"/>
    <property type="evidence" value="ECO:0007669"/>
    <property type="project" value="InterPro"/>
</dbReference>
<dbReference type="HAMAP" id="MF_00822">
    <property type="entry name" value="UreE"/>
    <property type="match status" value="1"/>
</dbReference>
<keyword evidence="4 5" id="KW-0143">Chaperone</keyword>
<dbReference type="Gene3D" id="2.60.260.20">
    <property type="entry name" value="Urease metallochaperone UreE, N-terminal domain"/>
    <property type="match status" value="1"/>
</dbReference>
<dbReference type="InterPro" id="IPR004029">
    <property type="entry name" value="UreE_N"/>
</dbReference>
<dbReference type="GO" id="GO:0065003">
    <property type="term" value="P:protein-containing complex assembly"/>
    <property type="evidence" value="ECO:0007669"/>
    <property type="project" value="InterPro"/>
</dbReference>
<dbReference type="Pfam" id="PF05194">
    <property type="entry name" value="UreE_C"/>
    <property type="match status" value="1"/>
</dbReference>
<evidence type="ECO:0000256" key="4">
    <source>
        <dbReference type="ARBA" id="ARBA00023186"/>
    </source>
</evidence>